<feature type="domain" description="G-protein coupled receptors family 1 profile" evidence="11">
    <location>
        <begin position="3"/>
        <end position="136"/>
    </location>
</feature>
<evidence type="ECO:0000256" key="7">
    <source>
        <dbReference type="ARBA" id="ARBA00023136"/>
    </source>
</evidence>
<comment type="similarity">
    <text evidence="2">Belongs to the G-protein coupled receptor 1 family.</text>
</comment>
<feature type="transmembrane region" description="Helical" evidence="10">
    <location>
        <begin position="105"/>
        <end position="125"/>
    </location>
</feature>
<proteinExistence type="inferred from homology"/>
<evidence type="ECO:0000256" key="10">
    <source>
        <dbReference type="SAM" id="Phobius"/>
    </source>
</evidence>
<evidence type="ECO:0000256" key="4">
    <source>
        <dbReference type="ARBA" id="ARBA00022692"/>
    </source>
</evidence>
<evidence type="ECO:0000256" key="8">
    <source>
        <dbReference type="ARBA" id="ARBA00023170"/>
    </source>
</evidence>
<dbReference type="Gene3D" id="1.20.1070.10">
    <property type="entry name" value="Rhodopsin 7-helix transmembrane proteins"/>
    <property type="match status" value="1"/>
</dbReference>
<evidence type="ECO:0000256" key="5">
    <source>
        <dbReference type="ARBA" id="ARBA00022989"/>
    </source>
</evidence>
<evidence type="ECO:0000256" key="1">
    <source>
        <dbReference type="ARBA" id="ARBA00004651"/>
    </source>
</evidence>
<evidence type="ECO:0000313" key="12">
    <source>
        <dbReference type="EMBL" id="CAG2065147.1"/>
    </source>
</evidence>
<feature type="transmembrane region" description="Helical" evidence="10">
    <location>
        <begin position="31"/>
        <end position="52"/>
    </location>
</feature>
<name>A0ABN7PBQ8_TIMPD</name>
<evidence type="ECO:0000259" key="11">
    <source>
        <dbReference type="PROSITE" id="PS50262"/>
    </source>
</evidence>
<accession>A0ABN7PBQ8</accession>
<keyword evidence="5 10" id="KW-1133">Transmembrane helix</keyword>
<organism evidence="12 13">
    <name type="scientific">Timema podura</name>
    <name type="common">Walking stick</name>
    <dbReference type="NCBI Taxonomy" id="61482"/>
    <lineage>
        <taxon>Eukaryota</taxon>
        <taxon>Metazoa</taxon>
        <taxon>Ecdysozoa</taxon>
        <taxon>Arthropoda</taxon>
        <taxon>Hexapoda</taxon>
        <taxon>Insecta</taxon>
        <taxon>Pterygota</taxon>
        <taxon>Neoptera</taxon>
        <taxon>Polyneoptera</taxon>
        <taxon>Phasmatodea</taxon>
        <taxon>Timematodea</taxon>
        <taxon>Timematoidea</taxon>
        <taxon>Timematidae</taxon>
        <taxon>Timema</taxon>
    </lineage>
</organism>
<keyword evidence="13" id="KW-1185">Reference proteome</keyword>
<dbReference type="Pfam" id="PF00001">
    <property type="entry name" value="7tm_1"/>
    <property type="match status" value="1"/>
</dbReference>
<feature type="non-terminal residue" evidence="12">
    <location>
        <position position="136"/>
    </location>
</feature>
<keyword evidence="9" id="KW-0807">Transducer</keyword>
<dbReference type="InterPro" id="IPR000276">
    <property type="entry name" value="GPCR_Rhodpsn"/>
</dbReference>
<dbReference type="Proteomes" id="UP001153148">
    <property type="component" value="Unassembled WGS sequence"/>
</dbReference>
<comment type="caution">
    <text evidence="12">The sequence shown here is derived from an EMBL/GenBank/DDBJ whole genome shotgun (WGS) entry which is preliminary data.</text>
</comment>
<dbReference type="SUPFAM" id="SSF81321">
    <property type="entry name" value="Family A G protein-coupled receptor-like"/>
    <property type="match status" value="1"/>
</dbReference>
<protein>
    <recommendedName>
        <fullName evidence="11">G-protein coupled receptors family 1 profile domain-containing protein</fullName>
    </recommendedName>
</protein>
<evidence type="ECO:0000313" key="13">
    <source>
        <dbReference type="Proteomes" id="UP001153148"/>
    </source>
</evidence>
<evidence type="ECO:0000256" key="3">
    <source>
        <dbReference type="ARBA" id="ARBA00022475"/>
    </source>
</evidence>
<gene>
    <name evidence="12" type="ORF">TPAB3V08_LOCUS12091</name>
</gene>
<comment type="subcellular location">
    <subcellularLocation>
        <location evidence="1">Cell membrane</location>
        <topology evidence="1">Multi-pass membrane protein</topology>
    </subcellularLocation>
</comment>
<evidence type="ECO:0000256" key="9">
    <source>
        <dbReference type="ARBA" id="ARBA00023224"/>
    </source>
</evidence>
<keyword evidence="8" id="KW-0675">Receptor</keyword>
<sequence>TVSEIKVANISWRHAQRYVAWGSRMVQVNYFFDRGLCVADFIFCIVVLPFSASRFIHGTWIHGTVLCKLVPFMRYGNVGVSLLSIAMITINRFIMITRTSVYSKIYKRVWIGAMIVFCWVFSYSMQMPTLFGVWGR</sequence>
<keyword evidence="6" id="KW-0297">G-protein coupled receptor</keyword>
<dbReference type="InterPro" id="IPR017452">
    <property type="entry name" value="GPCR_Rhodpsn_7TM"/>
</dbReference>
<evidence type="ECO:0000256" key="2">
    <source>
        <dbReference type="ARBA" id="ARBA00010663"/>
    </source>
</evidence>
<keyword evidence="7 10" id="KW-0472">Membrane</keyword>
<feature type="transmembrane region" description="Helical" evidence="10">
    <location>
        <begin position="72"/>
        <end position="93"/>
    </location>
</feature>
<evidence type="ECO:0000256" key="6">
    <source>
        <dbReference type="ARBA" id="ARBA00023040"/>
    </source>
</evidence>
<dbReference type="PROSITE" id="PS50262">
    <property type="entry name" value="G_PROTEIN_RECEP_F1_2"/>
    <property type="match status" value="1"/>
</dbReference>
<keyword evidence="4 10" id="KW-0812">Transmembrane</keyword>
<dbReference type="PANTHER" id="PTHR24228:SF63">
    <property type="entry name" value="G-PROTEIN COUPLED RECEPTOR MOODY"/>
    <property type="match status" value="1"/>
</dbReference>
<reference evidence="12" key="1">
    <citation type="submission" date="2021-03" db="EMBL/GenBank/DDBJ databases">
        <authorList>
            <person name="Tran Van P."/>
        </authorList>
    </citation>
    <scope>NUCLEOTIDE SEQUENCE</scope>
</reference>
<dbReference type="PANTHER" id="PTHR24228">
    <property type="entry name" value="B2 BRADYKININ RECEPTOR/ANGIOTENSIN II RECEPTOR"/>
    <property type="match status" value="1"/>
</dbReference>
<keyword evidence="3" id="KW-1003">Cell membrane</keyword>
<feature type="non-terminal residue" evidence="12">
    <location>
        <position position="1"/>
    </location>
</feature>
<dbReference type="PROSITE" id="PS00237">
    <property type="entry name" value="G_PROTEIN_RECEP_F1_1"/>
    <property type="match status" value="1"/>
</dbReference>
<dbReference type="EMBL" id="CAJPIN010040291">
    <property type="protein sequence ID" value="CAG2065147.1"/>
    <property type="molecule type" value="Genomic_DNA"/>
</dbReference>